<feature type="domain" description="Ras-associating" evidence="1">
    <location>
        <begin position="156"/>
        <end position="245"/>
    </location>
</feature>
<dbReference type="SMART" id="SM00167">
    <property type="entry name" value="VPS9"/>
    <property type="match status" value="1"/>
</dbReference>
<dbReference type="PANTHER" id="PTHR23101:SF104">
    <property type="entry name" value="PROTEIN SPRINT"/>
    <property type="match status" value="1"/>
</dbReference>
<dbReference type="InterPro" id="IPR003123">
    <property type="entry name" value="VPS9"/>
</dbReference>
<evidence type="ECO:0000313" key="3">
    <source>
        <dbReference type="EMBL" id="KAJ8308652.1"/>
    </source>
</evidence>
<dbReference type="InterPro" id="IPR037191">
    <property type="entry name" value="VPS9_dom_sf"/>
</dbReference>
<dbReference type="Gene3D" id="1.20.1050.80">
    <property type="entry name" value="VPS9 domain"/>
    <property type="match status" value="1"/>
</dbReference>
<dbReference type="PANTHER" id="PTHR23101">
    <property type="entry name" value="RAB GDP/GTP EXCHANGE FACTOR"/>
    <property type="match status" value="1"/>
</dbReference>
<evidence type="ECO:0000259" key="2">
    <source>
        <dbReference type="PROSITE" id="PS51205"/>
    </source>
</evidence>
<comment type="caution">
    <text evidence="3">The sequence shown here is derived from an EMBL/GenBank/DDBJ whole genome shotgun (WGS) entry which is preliminary data.</text>
</comment>
<dbReference type="SUPFAM" id="SSF109993">
    <property type="entry name" value="VPS9 domain"/>
    <property type="match status" value="1"/>
</dbReference>
<accession>A0ABQ9EYG0</accession>
<dbReference type="SUPFAM" id="SSF54236">
    <property type="entry name" value="Ubiquitin-like"/>
    <property type="match status" value="1"/>
</dbReference>
<dbReference type="SMART" id="SM00314">
    <property type="entry name" value="RA"/>
    <property type="match status" value="1"/>
</dbReference>
<dbReference type="Pfam" id="PF00788">
    <property type="entry name" value="RA"/>
    <property type="match status" value="1"/>
</dbReference>
<evidence type="ECO:0000259" key="1">
    <source>
        <dbReference type="PROSITE" id="PS50200"/>
    </source>
</evidence>
<organism evidence="3 4">
    <name type="scientific">Tegillarca granosa</name>
    <name type="common">Malaysian cockle</name>
    <name type="synonym">Anadara granosa</name>
    <dbReference type="NCBI Taxonomy" id="220873"/>
    <lineage>
        <taxon>Eukaryota</taxon>
        <taxon>Metazoa</taxon>
        <taxon>Spiralia</taxon>
        <taxon>Lophotrochozoa</taxon>
        <taxon>Mollusca</taxon>
        <taxon>Bivalvia</taxon>
        <taxon>Autobranchia</taxon>
        <taxon>Pteriomorphia</taxon>
        <taxon>Arcoida</taxon>
        <taxon>Arcoidea</taxon>
        <taxon>Arcidae</taxon>
        <taxon>Tegillarca</taxon>
    </lineage>
</organism>
<feature type="domain" description="VPS9" evidence="2">
    <location>
        <begin position="1"/>
        <end position="140"/>
    </location>
</feature>
<dbReference type="CDD" id="cd01776">
    <property type="entry name" value="RA_Rin"/>
    <property type="match status" value="1"/>
</dbReference>
<dbReference type="InterPro" id="IPR000159">
    <property type="entry name" value="RA_dom"/>
</dbReference>
<proteinExistence type="predicted"/>
<dbReference type="Proteomes" id="UP001217089">
    <property type="component" value="Unassembled WGS sequence"/>
</dbReference>
<dbReference type="InterPro" id="IPR045046">
    <property type="entry name" value="Vps9-like"/>
</dbReference>
<dbReference type="InterPro" id="IPR029071">
    <property type="entry name" value="Ubiquitin-like_domsf"/>
</dbReference>
<dbReference type="EMBL" id="JARBDR010000657">
    <property type="protein sequence ID" value="KAJ8308652.1"/>
    <property type="molecule type" value="Genomic_DNA"/>
</dbReference>
<evidence type="ECO:0008006" key="5">
    <source>
        <dbReference type="Google" id="ProtNLM"/>
    </source>
</evidence>
<dbReference type="PROSITE" id="PS51205">
    <property type="entry name" value="VPS9"/>
    <property type="match status" value="1"/>
</dbReference>
<protein>
    <recommendedName>
        <fullName evidence="5">VPS9 domain-containing protein</fullName>
    </recommendedName>
</protein>
<evidence type="ECO:0000313" key="4">
    <source>
        <dbReference type="Proteomes" id="UP001217089"/>
    </source>
</evidence>
<keyword evidence="4" id="KW-1185">Reference proteome</keyword>
<reference evidence="3 4" key="1">
    <citation type="submission" date="2022-12" db="EMBL/GenBank/DDBJ databases">
        <title>Chromosome-level genome of Tegillarca granosa.</title>
        <authorList>
            <person name="Kim J."/>
        </authorList>
    </citation>
    <scope>NUCLEOTIDE SEQUENCE [LARGE SCALE GENOMIC DNA]</scope>
    <source>
        <strain evidence="3">Teg-2019</strain>
        <tissue evidence="3">Adductor muscle</tissue>
    </source>
</reference>
<sequence length="257" mass="28631">MSMLTATFYAYGNHLLIQPGLSPPDGPTIDTIKQHFNKMQKAYSPVKKLQNLLKATSCIHSSVSDSTHTRNGPVSVGADDFLPMLIYVLVHCGLVAAEIEADYIWDLVHQSLLNGEAGYYLTSLSSAVLVIKNFREMQETSVSQHEGRLPSISDMQGFLKLAIPDELRDSITWKTLPVRPNMTTKDVCSMIAHKFKITNLQDYGLYILVKGLEIKLGESECPQVLKVDYLSKGDECVFAFKRIAANIAWPMSMKTKS</sequence>
<name>A0ABQ9EYG0_TEGGR</name>
<dbReference type="Pfam" id="PF02204">
    <property type="entry name" value="VPS9"/>
    <property type="match status" value="1"/>
</dbReference>
<dbReference type="PROSITE" id="PS50200">
    <property type="entry name" value="RA"/>
    <property type="match status" value="1"/>
</dbReference>
<gene>
    <name evidence="3" type="ORF">KUTeg_013526</name>
</gene>